<feature type="transmembrane region" description="Helical" evidence="5">
    <location>
        <begin position="53"/>
        <end position="72"/>
    </location>
</feature>
<dbReference type="InterPro" id="IPR002657">
    <property type="entry name" value="BilAc:Na_symport/Acr3"/>
</dbReference>
<feature type="transmembrane region" description="Helical" evidence="5">
    <location>
        <begin position="27"/>
        <end position="47"/>
    </location>
</feature>
<comment type="caution">
    <text evidence="6">The sequence shown here is derived from an EMBL/GenBank/DDBJ whole genome shotgun (WGS) entry which is preliminary data.</text>
</comment>
<keyword evidence="2 5" id="KW-0812">Transmembrane</keyword>
<dbReference type="Proteomes" id="UP001501599">
    <property type="component" value="Unassembled WGS sequence"/>
</dbReference>
<evidence type="ECO:0000313" key="6">
    <source>
        <dbReference type="EMBL" id="GAA2175171.1"/>
    </source>
</evidence>
<dbReference type="EMBL" id="BAAAQT010000007">
    <property type="protein sequence ID" value="GAA2175171.1"/>
    <property type="molecule type" value="Genomic_DNA"/>
</dbReference>
<dbReference type="RefSeq" id="WP_344343970.1">
    <property type="nucleotide sequence ID" value="NZ_BAAAQT010000007.1"/>
</dbReference>
<dbReference type="Gene3D" id="1.20.1530.20">
    <property type="match status" value="1"/>
</dbReference>
<organism evidence="6 7">
    <name type="scientific">Agrococcus versicolor</name>
    <dbReference type="NCBI Taxonomy" id="501482"/>
    <lineage>
        <taxon>Bacteria</taxon>
        <taxon>Bacillati</taxon>
        <taxon>Actinomycetota</taxon>
        <taxon>Actinomycetes</taxon>
        <taxon>Micrococcales</taxon>
        <taxon>Microbacteriaceae</taxon>
        <taxon>Agrococcus</taxon>
    </lineage>
</organism>
<dbReference type="InterPro" id="IPR038770">
    <property type="entry name" value="Na+/solute_symporter_sf"/>
</dbReference>
<dbReference type="InterPro" id="IPR004710">
    <property type="entry name" value="Bilac:Na_transpt"/>
</dbReference>
<feature type="transmembrane region" description="Helical" evidence="5">
    <location>
        <begin position="177"/>
        <end position="197"/>
    </location>
</feature>
<evidence type="ECO:0000256" key="3">
    <source>
        <dbReference type="ARBA" id="ARBA00022989"/>
    </source>
</evidence>
<evidence type="ECO:0000256" key="5">
    <source>
        <dbReference type="SAM" id="Phobius"/>
    </source>
</evidence>
<feature type="transmembrane region" description="Helical" evidence="5">
    <location>
        <begin position="209"/>
        <end position="229"/>
    </location>
</feature>
<feature type="transmembrane region" description="Helical" evidence="5">
    <location>
        <begin position="235"/>
        <end position="261"/>
    </location>
</feature>
<name>A0ABP5MQF2_9MICO</name>
<gene>
    <name evidence="6" type="ORF">GCM10009846_24020</name>
</gene>
<keyword evidence="4 5" id="KW-0472">Membrane</keyword>
<protein>
    <submittedName>
        <fullName evidence="6">Bile acid:sodium symporter family protein</fullName>
    </submittedName>
</protein>
<feature type="transmembrane region" description="Helical" evidence="5">
    <location>
        <begin position="84"/>
        <end position="109"/>
    </location>
</feature>
<evidence type="ECO:0000256" key="2">
    <source>
        <dbReference type="ARBA" id="ARBA00022692"/>
    </source>
</evidence>
<keyword evidence="7" id="KW-1185">Reference proteome</keyword>
<proteinExistence type="predicted"/>
<feature type="transmembrane region" description="Helical" evidence="5">
    <location>
        <begin position="115"/>
        <end position="138"/>
    </location>
</feature>
<sequence>MPDETTPDRDQPTTAAREPVGTRIGRIAGTWFPLIVVAAGTVAVLVPAPFLPLGAFVTPLLMLIMLGMGMTLRGSDFGIVARKPLALLIGIVAQFVIMPLTGFLLVTVLDLDPAIAVGVILVAAAPGGTASNVMVFLAKGDTALSVAMTTVSTLVAPLVTPLLVLLLAGSYLPVDPLGLFLSIVQIVIVPIVVGLLLRRFLPRLVERLVTWMPLVSVVGITLVVLAVVAGSAATILAFGLAILGIVVVLNGVGLVLGYVAARAVGLDEPARRAVSIEVGMQNSGLAAGLANTHFSAEAAVPAAIFSVWHNVSGSLLASYWSRRPPREAAQAQHEAVAR</sequence>
<dbReference type="Pfam" id="PF01758">
    <property type="entry name" value="SBF"/>
    <property type="match status" value="1"/>
</dbReference>
<evidence type="ECO:0000313" key="7">
    <source>
        <dbReference type="Proteomes" id="UP001501599"/>
    </source>
</evidence>
<reference evidence="7" key="1">
    <citation type="journal article" date="2019" name="Int. J. Syst. Evol. Microbiol.">
        <title>The Global Catalogue of Microorganisms (GCM) 10K type strain sequencing project: providing services to taxonomists for standard genome sequencing and annotation.</title>
        <authorList>
            <consortium name="The Broad Institute Genomics Platform"/>
            <consortium name="The Broad Institute Genome Sequencing Center for Infectious Disease"/>
            <person name="Wu L."/>
            <person name="Ma J."/>
        </authorList>
    </citation>
    <scope>NUCLEOTIDE SEQUENCE [LARGE SCALE GENOMIC DNA]</scope>
    <source>
        <strain evidence="7">JCM 16026</strain>
    </source>
</reference>
<comment type="subcellular location">
    <subcellularLocation>
        <location evidence="1">Membrane</location>
        <topology evidence="1">Multi-pass membrane protein</topology>
    </subcellularLocation>
</comment>
<accession>A0ABP5MQF2</accession>
<evidence type="ECO:0000256" key="4">
    <source>
        <dbReference type="ARBA" id="ARBA00023136"/>
    </source>
</evidence>
<keyword evidence="3 5" id="KW-1133">Transmembrane helix</keyword>
<dbReference type="PANTHER" id="PTHR10361:SF28">
    <property type="entry name" value="P3 PROTEIN-RELATED"/>
    <property type="match status" value="1"/>
</dbReference>
<feature type="transmembrane region" description="Helical" evidence="5">
    <location>
        <begin position="150"/>
        <end position="171"/>
    </location>
</feature>
<dbReference type="PANTHER" id="PTHR10361">
    <property type="entry name" value="SODIUM-BILE ACID COTRANSPORTER"/>
    <property type="match status" value="1"/>
</dbReference>
<evidence type="ECO:0000256" key="1">
    <source>
        <dbReference type="ARBA" id="ARBA00004141"/>
    </source>
</evidence>